<feature type="active site" evidence="12">
    <location>
        <position position="267"/>
    </location>
</feature>
<evidence type="ECO:0000256" key="9">
    <source>
        <dbReference type="ARBA" id="ARBA00022801"/>
    </source>
</evidence>
<dbReference type="InterPro" id="IPR002410">
    <property type="entry name" value="Peptidase_S33"/>
</dbReference>
<keyword evidence="6 11" id="KW-0031">Aminopeptidase</keyword>
<dbReference type="EC" id="3.4.11.5" evidence="4 11"/>
<name>A0A839ESI3_9HYPH</name>
<evidence type="ECO:0000256" key="13">
    <source>
        <dbReference type="RuleBase" id="RU003421"/>
    </source>
</evidence>
<dbReference type="GO" id="GO:0004177">
    <property type="term" value="F:aminopeptidase activity"/>
    <property type="evidence" value="ECO:0007669"/>
    <property type="project" value="UniProtKB-UniRule"/>
</dbReference>
<dbReference type="PIRSF" id="PIRSF006431">
    <property type="entry name" value="Pept_S33"/>
    <property type="match status" value="1"/>
</dbReference>
<dbReference type="AlphaFoldDB" id="A0A839ESI3"/>
<evidence type="ECO:0000256" key="7">
    <source>
        <dbReference type="ARBA" id="ARBA00022490"/>
    </source>
</evidence>
<evidence type="ECO:0000256" key="11">
    <source>
        <dbReference type="PIRNR" id="PIRNR006431"/>
    </source>
</evidence>
<evidence type="ECO:0000256" key="2">
    <source>
        <dbReference type="ARBA" id="ARBA00004496"/>
    </source>
</evidence>
<gene>
    <name evidence="15" type="ORF">FHW16_004800</name>
</gene>
<dbReference type="InterPro" id="IPR000073">
    <property type="entry name" value="AB_hydrolase_1"/>
</dbReference>
<dbReference type="InterPro" id="IPR029058">
    <property type="entry name" value="AB_hydrolase_fold"/>
</dbReference>
<protein>
    <recommendedName>
        <fullName evidence="5 11">Proline iminopeptidase</fullName>
        <shortName evidence="11">PIP</shortName>
        <ecNumber evidence="4 11">3.4.11.5</ecNumber>
    </recommendedName>
    <alternativeName>
        <fullName evidence="10 11">Prolyl aminopeptidase</fullName>
    </alternativeName>
</protein>
<feature type="active site" description="Nucleophile" evidence="12">
    <location>
        <position position="113"/>
    </location>
</feature>
<evidence type="ECO:0000259" key="14">
    <source>
        <dbReference type="Pfam" id="PF00561"/>
    </source>
</evidence>
<accession>A0A839ESI3</accession>
<keyword evidence="7 11" id="KW-0963">Cytoplasm</keyword>
<dbReference type="GO" id="GO:0006508">
    <property type="term" value="P:proteolysis"/>
    <property type="evidence" value="ECO:0007669"/>
    <property type="project" value="UniProtKB-KW"/>
</dbReference>
<dbReference type="RefSeq" id="WP_182551691.1">
    <property type="nucleotide sequence ID" value="NZ_JACGXN010000011.1"/>
</dbReference>
<comment type="caution">
    <text evidence="15">The sequence shown here is derived from an EMBL/GenBank/DDBJ whole genome shotgun (WGS) entry which is preliminary data.</text>
</comment>
<dbReference type="GO" id="GO:0005737">
    <property type="term" value="C:cytoplasm"/>
    <property type="evidence" value="ECO:0007669"/>
    <property type="project" value="UniProtKB-SubCell"/>
</dbReference>
<dbReference type="PRINTS" id="PR00793">
    <property type="entry name" value="PROAMNOPTASE"/>
</dbReference>
<evidence type="ECO:0000256" key="1">
    <source>
        <dbReference type="ARBA" id="ARBA00001585"/>
    </source>
</evidence>
<dbReference type="PANTHER" id="PTHR43722:SF1">
    <property type="entry name" value="PROLINE IMINOPEPTIDASE"/>
    <property type="match status" value="1"/>
</dbReference>
<reference evidence="15 16" key="1">
    <citation type="submission" date="2020-07" db="EMBL/GenBank/DDBJ databases">
        <title>Genomic Encyclopedia of Type Strains, Phase IV (KMG-V): Genome sequencing to study the core and pangenomes of soil and plant-associated prokaryotes.</title>
        <authorList>
            <person name="Whitman W."/>
        </authorList>
    </citation>
    <scope>NUCLEOTIDE SEQUENCE [LARGE SCALE GENOMIC DNA]</scope>
    <source>
        <strain evidence="15 16">AN3</strain>
    </source>
</reference>
<dbReference type="PANTHER" id="PTHR43722">
    <property type="entry name" value="PROLINE IMINOPEPTIDASE"/>
    <property type="match status" value="1"/>
</dbReference>
<dbReference type="Gene3D" id="3.40.50.1820">
    <property type="entry name" value="alpha/beta hydrolase"/>
    <property type="match status" value="1"/>
</dbReference>
<comment type="subcellular location">
    <subcellularLocation>
        <location evidence="2 11">Cytoplasm</location>
    </subcellularLocation>
</comment>
<evidence type="ECO:0000256" key="4">
    <source>
        <dbReference type="ARBA" id="ARBA00012568"/>
    </source>
</evidence>
<keyword evidence="9 11" id="KW-0378">Hydrolase</keyword>
<evidence type="ECO:0000313" key="15">
    <source>
        <dbReference type="EMBL" id="MBA8881065.1"/>
    </source>
</evidence>
<keyword evidence="16" id="KW-1185">Reference proteome</keyword>
<evidence type="ECO:0000256" key="5">
    <source>
        <dbReference type="ARBA" id="ARBA00021843"/>
    </source>
</evidence>
<evidence type="ECO:0000256" key="12">
    <source>
        <dbReference type="PIRSR" id="PIRSR006431-1"/>
    </source>
</evidence>
<evidence type="ECO:0000256" key="8">
    <source>
        <dbReference type="ARBA" id="ARBA00022670"/>
    </source>
</evidence>
<dbReference type="NCBIfam" id="TIGR01249">
    <property type="entry name" value="pro_imino_pep_1"/>
    <property type="match status" value="1"/>
</dbReference>
<feature type="domain" description="AB hydrolase-1" evidence="14">
    <location>
        <begin position="39"/>
        <end position="295"/>
    </location>
</feature>
<dbReference type="Proteomes" id="UP000549052">
    <property type="component" value="Unassembled WGS sequence"/>
</dbReference>
<dbReference type="SUPFAM" id="SSF53474">
    <property type="entry name" value="alpha/beta-Hydrolases"/>
    <property type="match status" value="1"/>
</dbReference>
<evidence type="ECO:0000256" key="3">
    <source>
        <dbReference type="ARBA" id="ARBA00010088"/>
    </source>
</evidence>
<sequence length="322" mass="36007">MDSAADKVDRTNAACLYRLQVDDLHNLYIEEHGNPKGVPVIFLHGGPGAGLNVKHAATFDHDVFRVILFDQRGSGKSTPHASIERNTTQDLIADIEKIRVHLEIDTWIVAGGSWGSCLALAYGQSFPQRCLGFRLNGIFLAAPHEIEWWFQGSRTIFPDYWEEFAAPVAVERRHALLPAYYEWLTCGDSKTELDAAIRLRTFSGFTQTFHPDPEHVRSLTHPQAALAVSRLFTHYCINGAFMAEKQLIRNIDSIRHLPCEIVQGRYDTVTPMSAAWALKTAWPEAGFKVVTDANHQSTVEPMVTALRQATDRLAEKLARSAA</sequence>
<dbReference type="Pfam" id="PF00561">
    <property type="entry name" value="Abhydrolase_1"/>
    <property type="match status" value="1"/>
</dbReference>
<proteinExistence type="inferred from homology"/>
<organism evidence="15 16">
    <name type="scientific">Phyllobacterium myrsinacearum</name>
    <dbReference type="NCBI Taxonomy" id="28101"/>
    <lineage>
        <taxon>Bacteria</taxon>
        <taxon>Pseudomonadati</taxon>
        <taxon>Pseudomonadota</taxon>
        <taxon>Alphaproteobacteria</taxon>
        <taxon>Hyphomicrobiales</taxon>
        <taxon>Phyllobacteriaceae</taxon>
        <taxon>Phyllobacterium</taxon>
    </lineage>
</organism>
<evidence type="ECO:0000256" key="10">
    <source>
        <dbReference type="ARBA" id="ARBA00029605"/>
    </source>
</evidence>
<evidence type="ECO:0000256" key="6">
    <source>
        <dbReference type="ARBA" id="ARBA00022438"/>
    </source>
</evidence>
<feature type="active site" description="Proton donor" evidence="12">
    <location>
        <position position="295"/>
    </location>
</feature>
<keyword evidence="8 11" id="KW-0645">Protease</keyword>
<comment type="similarity">
    <text evidence="3 11 13">Belongs to the peptidase S33 family.</text>
</comment>
<dbReference type="InterPro" id="IPR005944">
    <property type="entry name" value="Pro_iminopeptidase"/>
</dbReference>
<comment type="catalytic activity">
    <reaction evidence="1 11 13">
        <text>Release of N-terminal proline from a peptide.</text>
        <dbReference type="EC" id="3.4.11.5"/>
    </reaction>
</comment>
<evidence type="ECO:0000313" key="16">
    <source>
        <dbReference type="Proteomes" id="UP000549052"/>
    </source>
</evidence>
<dbReference type="EMBL" id="JACGXN010000011">
    <property type="protein sequence ID" value="MBA8881065.1"/>
    <property type="molecule type" value="Genomic_DNA"/>
</dbReference>